<dbReference type="PATRIC" id="fig|1247726.3.peg.3481"/>
<dbReference type="Pfam" id="PF19592">
    <property type="entry name" value="DUF6097"/>
    <property type="match status" value="1"/>
</dbReference>
<keyword evidence="1" id="KW-1133">Transmembrane helix</keyword>
<keyword evidence="3" id="KW-1185">Reference proteome</keyword>
<accession>W0PHF8</accession>
<protein>
    <recommendedName>
        <fullName evidence="4">Transmembrane protein</fullName>
    </recommendedName>
</protein>
<evidence type="ECO:0008006" key="4">
    <source>
        <dbReference type="Google" id="ProtNLM"/>
    </source>
</evidence>
<sequence length="192" mass="21926">MNLLHTFGASVQAMLFSKQQLESMHRLIDSRNIPVEKTEDFYQQAISLEQAAGYSDFTRRYQRFSTAQKIMNGIAYVVTGFALLVFLLSKFGPLKEPIHALFSLLMSDFMLFAVLMSVIAGIILLILIGLYFYTRTLYNKLLGSELVKLWKRTIEHWSPDMSNVFTNGQPDPETVATYVRQHTDAACVDINR</sequence>
<gene>
    <name evidence="2" type="ORF">MIM_c31530</name>
</gene>
<dbReference type="InterPro" id="IPR046079">
    <property type="entry name" value="DUF6097"/>
</dbReference>
<evidence type="ECO:0000256" key="1">
    <source>
        <dbReference type="SAM" id="Phobius"/>
    </source>
</evidence>
<reference evidence="2 3" key="1">
    <citation type="journal article" date="2014" name="Microbiology">
        <title>Unravelling the complete genome sequence of Advenella mimigardefordensis strain DPN7T and novel insights in the catabolism of the xenobiotic polythioester precursor 3,3'-dithiodipropionate.</title>
        <authorList>
            <person name="Wubbeler J.H."/>
            <person name="Hiessl S."/>
            <person name="Schuldes J."/>
            <person name="Thurmer A."/>
            <person name="Daniel R."/>
            <person name="Steinbuchel A."/>
        </authorList>
    </citation>
    <scope>NUCLEOTIDE SEQUENCE [LARGE SCALE GENOMIC DNA]</scope>
    <source>
        <strain evidence="3">DSM 17166 / LMG 22922 / DPN7</strain>
    </source>
</reference>
<dbReference type="KEGG" id="amim:MIM_c31530"/>
<evidence type="ECO:0000313" key="2">
    <source>
        <dbReference type="EMBL" id="AHG65217.1"/>
    </source>
</evidence>
<keyword evidence="1" id="KW-0812">Transmembrane</keyword>
<dbReference type="AlphaFoldDB" id="W0PHF8"/>
<dbReference type="RefSeq" id="WP_025373879.1">
    <property type="nucleotide sequence ID" value="NZ_CP003915.1"/>
</dbReference>
<dbReference type="OrthoDB" id="8686572at2"/>
<dbReference type="EMBL" id="CP003915">
    <property type="protein sequence ID" value="AHG65217.1"/>
    <property type="molecule type" value="Genomic_DNA"/>
</dbReference>
<feature type="transmembrane region" description="Helical" evidence="1">
    <location>
        <begin position="109"/>
        <end position="133"/>
    </location>
</feature>
<dbReference type="HOGENOM" id="CLU_1425244_0_0_4"/>
<keyword evidence="1" id="KW-0472">Membrane</keyword>
<evidence type="ECO:0000313" key="3">
    <source>
        <dbReference type="Proteomes" id="UP000019095"/>
    </source>
</evidence>
<dbReference type="Proteomes" id="UP000019095">
    <property type="component" value="Chromosome"/>
</dbReference>
<organism evidence="2 3">
    <name type="scientific">Advenella mimigardefordensis (strain DSM 17166 / LMG 22922 / DPN7)</name>
    <dbReference type="NCBI Taxonomy" id="1247726"/>
    <lineage>
        <taxon>Bacteria</taxon>
        <taxon>Pseudomonadati</taxon>
        <taxon>Pseudomonadota</taxon>
        <taxon>Betaproteobacteria</taxon>
        <taxon>Burkholderiales</taxon>
        <taxon>Alcaligenaceae</taxon>
    </lineage>
</organism>
<feature type="transmembrane region" description="Helical" evidence="1">
    <location>
        <begin position="70"/>
        <end position="89"/>
    </location>
</feature>
<proteinExistence type="predicted"/>
<name>W0PHF8_ADVMD</name>